<gene>
    <name evidence="1" type="ORF">JD844_012361</name>
</gene>
<evidence type="ECO:0000313" key="1">
    <source>
        <dbReference type="EMBL" id="KAH0629893.1"/>
    </source>
</evidence>
<organism evidence="1 2">
    <name type="scientific">Phrynosoma platyrhinos</name>
    <name type="common">Desert horned lizard</name>
    <dbReference type="NCBI Taxonomy" id="52577"/>
    <lineage>
        <taxon>Eukaryota</taxon>
        <taxon>Metazoa</taxon>
        <taxon>Chordata</taxon>
        <taxon>Craniata</taxon>
        <taxon>Vertebrata</taxon>
        <taxon>Euteleostomi</taxon>
        <taxon>Lepidosauria</taxon>
        <taxon>Squamata</taxon>
        <taxon>Bifurcata</taxon>
        <taxon>Unidentata</taxon>
        <taxon>Episquamata</taxon>
        <taxon>Toxicofera</taxon>
        <taxon>Iguania</taxon>
        <taxon>Phrynosomatidae</taxon>
        <taxon>Phrynosomatinae</taxon>
        <taxon>Phrynosoma</taxon>
    </lineage>
</organism>
<dbReference type="EMBL" id="JAIPUX010000439">
    <property type="protein sequence ID" value="KAH0629893.1"/>
    <property type="molecule type" value="Genomic_DNA"/>
</dbReference>
<reference evidence="1 2" key="1">
    <citation type="journal article" date="2022" name="Gigascience">
        <title>A chromosome-level genome assembly and annotation of the desert horned lizard, Phrynosoma platyrhinos, provides insight into chromosomal rearrangements among reptiles.</title>
        <authorList>
            <person name="Koochekian N."/>
            <person name="Ascanio A."/>
            <person name="Farleigh K."/>
            <person name="Card D.C."/>
            <person name="Schield D.R."/>
            <person name="Castoe T.A."/>
            <person name="Jezkova T."/>
        </authorList>
    </citation>
    <scope>NUCLEOTIDE SEQUENCE [LARGE SCALE GENOMIC DNA]</scope>
    <source>
        <strain evidence="1">NK-2021</strain>
    </source>
</reference>
<protein>
    <submittedName>
        <fullName evidence="1">Uncharacterized protein</fullName>
    </submittedName>
</protein>
<sequence length="103" mass="11594">MLFTFRLFDSHFNTRLTAVVTRSLLMGPNPQDAPWSTSQYVAPMAKHTPTNASSAEQLWQVKGRSILSIMGTAESLQLMMTYEHMLHPSDMSALLISLHPDLF</sequence>
<evidence type="ECO:0000313" key="2">
    <source>
        <dbReference type="Proteomes" id="UP000826234"/>
    </source>
</evidence>
<comment type="caution">
    <text evidence="1">The sequence shown here is derived from an EMBL/GenBank/DDBJ whole genome shotgun (WGS) entry which is preliminary data.</text>
</comment>
<proteinExistence type="predicted"/>
<dbReference type="Proteomes" id="UP000826234">
    <property type="component" value="Unassembled WGS sequence"/>
</dbReference>
<keyword evidence="2" id="KW-1185">Reference proteome</keyword>
<accession>A0ABQ7TJS5</accession>
<name>A0ABQ7TJS5_PHRPL</name>